<protein>
    <submittedName>
        <fullName evidence="1">Uncharacterized protein</fullName>
    </submittedName>
</protein>
<reference evidence="1 2" key="1">
    <citation type="journal article" date="2015" name="Sci. Rep.">
        <title>Genome of the facultative scuticociliatosis pathogen Pseudocohnilembus persalinus provides insight into its virulence through horizontal gene transfer.</title>
        <authorList>
            <person name="Xiong J."/>
            <person name="Wang G."/>
            <person name="Cheng J."/>
            <person name="Tian M."/>
            <person name="Pan X."/>
            <person name="Warren A."/>
            <person name="Jiang C."/>
            <person name="Yuan D."/>
            <person name="Miao W."/>
        </authorList>
    </citation>
    <scope>NUCLEOTIDE SEQUENCE [LARGE SCALE GENOMIC DNA]</scope>
    <source>
        <strain evidence="1">36N120E</strain>
    </source>
</reference>
<dbReference type="AlphaFoldDB" id="A0A0V0QDW3"/>
<comment type="caution">
    <text evidence="1">The sequence shown here is derived from an EMBL/GenBank/DDBJ whole genome shotgun (WGS) entry which is preliminary data.</text>
</comment>
<keyword evidence="2" id="KW-1185">Reference proteome</keyword>
<sequence>MRNLRQLAKLQQNIKINQQLYRRQDFPRNVVNVDLPVSEQQVEQPTTFKQGDQAPYAYNDVWSYPKDFKPWNFNYKGDGIIFGCLAGLFYAYFQYEATYCKRTGRLERIEKDEYYRL</sequence>
<accession>A0A0V0QDW3</accession>
<dbReference type="OrthoDB" id="283147at2759"/>
<name>A0A0V0QDW3_PSEPJ</name>
<dbReference type="EMBL" id="LDAU01000192">
    <property type="protein sequence ID" value="KRX00394.1"/>
    <property type="molecule type" value="Genomic_DNA"/>
</dbReference>
<evidence type="ECO:0000313" key="1">
    <source>
        <dbReference type="EMBL" id="KRX00394.1"/>
    </source>
</evidence>
<organism evidence="1 2">
    <name type="scientific">Pseudocohnilembus persalinus</name>
    <name type="common">Ciliate</name>
    <dbReference type="NCBI Taxonomy" id="266149"/>
    <lineage>
        <taxon>Eukaryota</taxon>
        <taxon>Sar</taxon>
        <taxon>Alveolata</taxon>
        <taxon>Ciliophora</taxon>
        <taxon>Intramacronucleata</taxon>
        <taxon>Oligohymenophorea</taxon>
        <taxon>Scuticociliatia</taxon>
        <taxon>Philasterida</taxon>
        <taxon>Pseudocohnilembidae</taxon>
        <taxon>Pseudocohnilembus</taxon>
    </lineage>
</organism>
<proteinExistence type="predicted"/>
<gene>
    <name evidence="1" type="ORF">PPERSA_03615</name>
</gene>
<dbReference type="Proteomes" id="UP000054937">
    <property type="component" value="Unassembled WGS sequence"/>
</dbReference>
<dbReference type="InParanoid" id="A0A0V0QDW3"/>
<evidence type="ECO:0000313" key="2">
    <source>
        <dbReference type="Proteomes" id="UP000054937"/>
    </source>
</evidence>